<comment type="caution">
    <text evidence="1">The sequence shown here is derived from an EMBL/GenBank/DDBJ whole genome shotgun (WGS) entry which is preliminary data.</text>
</comment>
<name>A0ACC0KJG0_CHOFU</name>
<accession>A0ACC0KJG0</accession>
<organism evidence="1 2">
    <name type="scientific">Choristoneura fumiferana</name>
    <name type="common">Spruce budworm moth</name>
    <name type="synonym">Archips fumiferana</name>
    <dbReference type="NCBI Taxonomy" id="7141"/>
    <lineage>
        <taxon>Eukaryota</taxon>
        <taxon>Metazoa</taxon>
        <taxon>Ecdysozoa</taxon>
        <taxon>Arthropoda</taxon>
        <taxon>Hexapoda</taxon>
        <taxon>Insecta</taxon>
        <taxon>Pterygota</taxon>
        <taxon>Neoptera</taxon>
        <taxon>Endopterygota</taxon>
        <taxon>Lepidoptera</taxon>
        <taxon>Glossata</taxon>
        <taxon>Ditrysia</taxon>
        <taxon>Tortricoidea</taxon>
        <taxon>Tortricidae</taxon>
        <taxon>Tortricinae</taxon>
        <taxon>Choristoneura</taxon>
    </lineage>
</organism>
<reference evidence="1 2" key="1">
    <citation type="journal article" date="2022" name="Genome Biol. Evol.">
        <title>The Spruce Budworm Genome: Reconstructing the Evolutionary History of Antifreeze Proteins.</title>
        <authorList>
            <person name="Beliveau C."/>
            <person name="Gagne P."/>
            <person name="Picq S."/>
            <person name="Vernygora O."/>
            <person name="Keeling C.I."/>
            <person name="Pinkney K."/>
            <person name="Doucet D."/>
            <person name="Wen F."/>
            <person name="Johnston J.S."/>
            <person name="Maaroufi H."/>
            <person name="Boyle B."/>
            <person name="Laroche J."/>
            <person name="Dewar K."/>
            <person name="Juretic N."/>
            <person name="Blackburn G."/>
            <person name="Nisole A."/>
            <person name="Brunet B."/>
            <person name="Brandao M."/>
            <person name="Lumley L."/>
            <person name="Duan J."/>
            <person name="Quan G."/>
            <person name="Lucarotti C.J."/>
            <person name="Roe A.D."/>
            <person name="Sperling F.A.H."/>
            <person name="Levesque R.C."/>
            <person name="Cusson M."/>
        </authorList>
    </citation>
    <scope>NUCLEOTIDE SEQUENCE [LARGE SCALE GENOMIC DNA]</scope>
    <source>
        <strain evidence="1">Glfc:IPQL:Cfum</strain>
    </source>
</reference>
<sequence>MTCRKLQVFTEQVVTFTARHCDYAPFAYYKPKARYQSLVGGSEPLQSYLHKRIAENLNSEAALGTVTDVAQCVEWLRSTFLYVRAAKDPKRYLGLPPAAPTHLILKKIEVPPPPHCKNTHKSRKSIYHHHHHHHHRFEINQSSSSEQHNRTPCYQITDNRWGRKVHEWRPRTEDEALAGLHQVDCRYCENCGKPVGPVASCRSLWHSKGKAIARQWTSSG</sequence>
<evidence type="ECO:0000313" key="2">
    <source>
        <dbReference type="Proteomes" id="UP001064048"/>
    </source>
</evidence>
<keyword evidence="2" id="KW-1185">Reference proteome</keyword>
<dbReference type="EMBL" id="CM046117">
    <property type="protein sequence ID" value="KAI8436638.1"/>
    <property type="molecule type" value="Genomic_DNA"/>
</dbReference>
<evidence type="ECO:0000313" key="1">
    <source>
        <dbReference type="EMBL" id="KAI8436638.1"/>
    </source>
</evidence>
<protein>
    <submittedName>
        <fullName evidence="1">Uncharacterized protein</fullName>
    </submittedName>
</protein>
<gene>
    <name evidence="1" type="ORF">MSG28_010136</name>
</gene>
<dbReference type="Proteomes" id="UP001064048">
    <property type="component" value="Chromosome 17"/>
</dbReference>
<proteinExistence type="predicted"/>